<evidence type="ECO:0000256" key="4">
    <source>
        <dbReference type="HAMAP-Rule" id="MF_00688"/>
    </source>
</evidence>
<dbReference type="PANTHER" id="PTHR30098:SF2">
    <property type="entry name" value="LEUCYL_PHENYLALANYL-TRNA--PROTEIN TRANSFERASE"/>
    <property type="match status" value="1"/>
</dbReference>
<keyword evidence="1 4" id="KW-0963">Cytoplasm</keyword>
<dbReference type="HAMAP" id="MF_00688">
    <property type="entry name" value="Leu_Phe_trans"/>
    <property type="match status" value="1"/>
</dbReference>
<comment type="caution">
    <text evidence="5">The sequence shown here is derived from an EMBL/GenBank/DDBJ whole genome shotgun (WGS) entry which is preliminary data.</text>
</comment>
<reference evidence="5" key="1">
    <citation type="submission" date="2022-11" db="EMBL/GenBank/DDBJ databases">
        <title>Parathalassolutuus dongxingensis gen. nov., sp. nov., a novel member of family Oceanospirillaceae isolated from a coastal shrimp pond in Guangxi, China.</title>
        <authorList>
            <person name="Chen H."/>
        </authorList>
    </citation>
    <scope>NUCLEOTIDE SEQUENCE</scope>
    <source>
        <strain evidence="5">G-43</strain>
    </source>
</reference>
<dbReference type="GO" id="GO:0030163">
    <property type="term" value="P:protein catabolic process"/>
    <property type="evidence" value="ECO:0007669"/>
    <property type="project" value="UniProtKB-UniRule"/>
</dbReference>
<dbReference type="InterPro" id="IPR042221">
    <property type="entry name" value="Leu/Phe-tRNA_Trfase_N"/>
</dbReference>
<dbReference type="NCBIfam" id="TIGR00667">
    <property type="entry name" value="aat"/>
    <property type="match status" value="1"/>
</dbReference>
<dbReference type="InterPro" id="IPR016181">
    <property type="entry name" value="Acyl_CoA_acyltransferase"/>
</dbReference>
<dbReference type="PANTHER" id="PTHR30098">
    <property type="entry name" value="LEUCYL/PHENYLALANYL-TRNA--PROTEIN TRANSFERASE"/>
    <property type="match status" value="1"/>
</dbReference>
<comment type="catalytic activity">
    <reaction evidence="4">
        <text>L-phenylalanyl-tRNA(Phe) + an N-terminal L-alpha-aminoacyl-[protein] = an N-terminal L-phenylalanyl-L-alpha-aminoacyl-[protein] + tRNA(Phe)</text>
        <dbReference type="Rhea" id="RHEA:43632"/>
        <dbReference type="Rhea" id="RHEA-COMP:9668"/>
        <dbReference type="Rhea" id="RHEA-COMP:9699"/>
        <dbReference type="Rhea" id="RHEA-COMP:10636"/>
        <dbReference type="Rhea" id="RHEA-COMP:10637"/>
        <dbReference type="ChEBI" id="CHEBI:78442"/>
        <dbReference type="ChEBI" id="CHEBI:78531"/>
        <dbReference type="ChEBI" id="CHEBI:78597"/>
        <dbReference type="ChEBI" id="CHEBI:83561"/>
        <dbReference type="EC" id="2.3.2.6"/>
    </reaction>
</comment>
<comment type="function">
    <text evidence="4">Functions in the N-end rule pathway of protein degradation where it conjugates Leu, Phe and, less efficiently, Met from aminoacyl-tRNAs to the N-termini of proteins containing an N-terminal arginine or lysine.</text>
</comment>
<dbReference type="Proteomes" id="UP001150830">
    <property type="component" value="Unassembled WGS sequence"/>
</dbReference>
<name>A0A9X3ITP4_9GAMM</name>
<comment type="similarity">
    <text evidence="4">Belongs to the L/F-transferase family.</text>
</comment>
<dbReference type="EMBL" id="JAPNOA010000026">
    <property type="protein sequence ID" value="MCY0965378.1"/>
    <property type="molecule type" value="Genomic_DNA"/>
</dbReference>
<comment type="subcellular location">
    <subcellularLocation>
        <location evidence="4">Cytoplasm</location>
    </subcellularLocation>
</comment>
<dbReference type="Gene3D" id="3.30.70.3550">
    <property type="entry name" value="Leucyl/phenylalanyl-tRNA-protein transferase, N-terminal domain"/>
    <property type="match status" value="1"/>
</dbReference>
<evidence type="ECO:0000313" key="5">
    <source>
        <dbReference type="EMBL" id="MCY0965378.1"/>
    </source>
</evidence>
<dbReference type="AlphaFoldDB" id="A0A9X3ITP4"/>
<organism evidence="5 6">
    <name type="scientific">Parathalassolituus penaei</name>
    <dbReference type="NCBI Taxonomy" id="2997323"/>
    <lineage>
        <taxon>Bacteria</taxon>
        <taxon>Pseudomonadati</taxon>
        <taxon>Pseudomonadota</taxon>
        <taxon>Gammaproteobacteria</taxon>
        <taxon>Oceanospirillales</taxon>
        <taxon>Oceanospirillaceae</taxon>
        <taxon>Parathalassolituus</taxon>
    </lineage>
</organism>
<sequence>MSPAWLHAAYRRGIFPWHSDGDPRLWWSPAPRAVILPATFRVPRTIRKELNRTALTFTCNLAFADVMTGCASTHEEQDGSTWIQPEMQQAYSDLHHAGYAISVECWTPEGELCGGFYGVRIGLAFFGESMFSRISNSSKLAFALAAPELFNSGIRIIDCQMRTDHLSRFGLVELPRHEFEQHLRIAVNGPSPTPLPALLLRGLPS</sequence>
<dbReference type="RefSeq" id="WP_283173591.1">
    <property type="nucleotide sequence ID" value="NZ_JAPNOA010000026.1"/>
</dbReference>
<keyword evidence="6" id="KW-1185">Reference proteome</keyword>
<evidence type="ECO:0000256" key="2">
    <source>
        <dbReference type="ARBA" id="ARBA00022679"/>
    </source>
</evidence>
<dbReference type="SUPFAM" id="SSF55729">
    <property type="entry name" value="Acyl-CoA N-acyltransferases (Nat)"/>
    <property type="match status" value="1"/>
</dbReference>
<dbReference type="Pfam" id="PF03588">
    <property type="entry name" value="Leu_Phe_trans"/>
    <property type="match status" value="1"/>
</dbReference>
<dbReference type="InterPro" id="IPR042203">
    <property type="entry name" value="Leu/Phe-tRNA_Trfase_C"/>
</dbReference>
<evidence type="ECO:0000256" key="1">
    <source>
        <dbReference type="ARBA" id="ARBA00022490"/>
    </source>
</evidence>
<evidence type="ECO:0000313" key="6">
    <source>
        <dbReference type="Proteomes" id="UP001150830"/>
    </source>
</evidence>
<proteinExistence type="inferred from homology"/>
<accession>A0A9X3ITP4</accession>
<gene>
    <name evidence="4 5" type="primary">aat</name>
    <name evidence="5" type="ORF">OUO13_09280</name>
</gene>
<keyword evidence="2 4" id="KW-0808">Transferase</keyword>
<comment type="catalytic activity">
    <reaction evidence="4">
        <text>N-terminal L-arginyl-[protein] + L-leucyl-tRNA(Leu) = N-terminal L-leucyl-L-arginyl-[protein] + tRNA(Leu) + H(+)</text>
        <dbReference type="Rhea" id="RHEA:50416"/>
        <dbReference type="Rhea" id="RHEA-COMP:9613"/>
        <dbReference type="Rhea" id="RHEA-COMP:9622"/>
        <dbReference type="Rhea" id="RHEA-COMP:12672"/>
        <dbReference type="Rhea" id="RHEA-COMP:12673"/>
        <dbReference type="ChEBI" id="CHEBI:15378"/>
        <dbReference type="ChEBI" id="CHEBI:64719"/>
        <dbReference type="ChEBI" id="CHEBI:78442"/>
        <dbReference type="ChEBI" id="CHEBI:78494"/>
        <dbReference type="ChEBI" id="CHEBI:133044"/>
        <dbReference type="EC" id="2.3.2.6"/>
    </reaction>
</comment>
<keyword evidence="3 4" id="KW-0012">Acyltransferase</keyword>
<comment type="catalytic activity">
    <reaction evidence="4">
        <text>N-terminal L-lysyl-[protein] + L-leucyl-tRNA(Leu) = N-terminal L-leucyl-L-lysyl-[protein] + tRNA(Leu) + H(+)</text>
        <dbReference type="Rhea" id="RHEA:12340"/>
        <dbReference type="Rhea" id="RHEA-COMP:9613"/>
        <dbReference type="Rhea" id="RHEA-COMP:9622"/>
        <dbReference type="Rhea" id="RHEA-COMP:12670"/>
        <dbReference type="Rhea" id="RHEA-COMP:12671"/>
        <dbReference type="ChEBI" id="CHEBI:15378"/>
        <dbReference type="ChEBI" id="CHEBI:65249"/>
        <dbReference type="ChEBI" id="CHEBI:78442"/>
        <dbReference type="ChEBI" id="CHEBI:78494"/>
        <dbReference type="ChEBI" id="CHEBI:133043"/>
        <dbReference type="EC" id="2.3.2.6"/>
    </reaction>
</comment>
<dbReference type="Gene3D" id="3.40.630.70">
    <property type="entry name" value="Leucyl/phenylalanyl-tRNA-protein transferase, C-terminal domain"/>
    <property type="match status" value="1"/>
</dbReference>
<dbReference type="InterPro" id="IPR004616">
    <property type="entry name" value="Leu/Phe-tRNA_Trfase"/>
</dbReference>
<dbReference type="GO" id="GO:0008914">
    <property type="term" value="F:leucyl-tRNA--protein transferase activity"/>
    <property type="evidence" value="ECO:0007669"/>
    <property type="project" value="UniProtKB-UniRule"/>
</dbReference>
<dbReference type="EC" id="2.3.2.6" evidence="4"/>
<protein>
    <recommendedName>
        <fullName evidence="4">Leucyl/phenylalanyl-tRNA--protein transferase</fullName>
        <ecNumber evidence="4">2.3.2.6</ecNumber>
    </recommendedName>
    <alternativeName>
        <fullName evidence="4">L/F-transferase</fullName>
    </alternativeName>
    <alternativeName>
        <fullName evidence="4">Leucyltransferase</fullName>
    </alternativeName>
    <alternativeName>
        <fullName evidence="4">Phenyalanyltransferase</fullName>
    </alternativeName>
</protein>
<dbReference type="GO" id="GO:0005737">
    <property type="term" value="C:cytoplasm"/>
    <property type="evidence" value="ECO:0007669"/>
    <property type="project" value="UniProtKB-SubCell"/>
</dbReference>
<evidence type="ECO:0000256" key="3">
    <source>
        <dbReference type="ARBA" id="ARBA00023315"/>
    </source>
</evidence>